<keyword evidence="2" id="KW-0732">Signal</keyword>
<dbReference type="InterPro" id="IPR002048">
    <property type="entry name" value="EF_hand_dom"/>
</dbReference>
<evidence type="ECO:0000256" key="1">
    <source>
        <dbReference type="SAM" id="MobiDB-lite"/>
    </source>
</evidence>
<accession>A0ABM7R8W0</accession>
<feature type="compositionally biased region" description="Basic and acidic residues" evidence="1">
    <location>
        <begin position="126"/>
        <end position="138"/>
    </location>
</feature>
<reference evidence="4 5" key="1">
    <citation type="submission" date="2021-06" db="EMBL/GenBank/DDBJ databases">
        <title>Complete genome of Haloferula helveola possessing various polysaccharide degrading enzymes.</title>
        <authorList>
            <person name="Takami H."/>
            <person name="Huang C."/>
            <person name="Hamasaki K."/>
        </authorList>
    </citation>
    <scope>NUCLEOTIDE SEQUENCE [LARGE SCALE GENOMIC DNA]</scope>
    <source>
        <strain evidence="4 5">CN-1</strain>
    </source>
</reference>
<dbReference type="RefSeq" id="WP_338689814.1">
    <property type="nucleotide sequence ID" value="NZ_AP024702.1"/>
</dbReference>
<dbReference type="InterPro" id="IPR011992">
    <property type="entry name" value="EF-hand-dom_pair"/>
</dbReference>
<dbReference type="SUPFAM" id="SSF47473">
    <property type="entry name" value="EF-hand"/>
    <property type="match status" value="1"/>
</dbReference>
<feature type="signal peptide" evidence="2">
    <location>
        <begin position="1"/>
        <end position="20"/>
    </location>
</feature>
<feature type="region of interest" description="Disordered" evidence="1">
    <location>
        <begin position="108"/>
        <end position="145"/>
    </location>
</feature>
<keyword evidence="5" id="KW-1185">Reference proteome</keyword>
<feature type="chain" id="PRO_5047475093" description="EF-hand domain-containing protein" evidence="2">
    <location>
        <begin position="21"/>
        <end position="158"/>
    </location>
</feature>
<protein>
    <recommendedName>
        <fullName evidence="3">EF-hand domain-containing protein</fullName>
    </recommendedName>
</protein>
<feature type="compositionally biased region" description="Polar residues" evidence="1">
    <location>
        <begin position="114"/>
        <end position="124"/>
    </location>
</feature>
<evidence type="ECO:0000313" key="4">
    <source>
        <dbReference type="EMBL" id="BCX47552.1"/>
    </source>
</evidence>
<evidence type="ECO:0000256" key="2">
    <source>
        <dbReference type="SAM" id="SignalP"/>
    </source>
</evidence>
<dbReference type="Gene3D" id="1.10.238.10">
    <property type="entry name" value="EF-hand"/>
    <property type="match status" value="2"/>
</dbReference>
<sequence>MKRLICPLLIAAVFVGGAQAGPTQRVDRKFDQADLNKDQFLDAVEWLRTQGRRASQVLATFRFNWADANSDDRIDRTEFRASRGGQAGGKPDKLEAFQLADADHDGFLDPLEFSDTQPSTNPWSKTLREFSRRDRNDDSLLSPSEFGIRRYNPLPGLP</sequence>
<dbReference type="Pfam" id="PF13202">
    <property type="entry name" value="EF-hand_5"/>
    <property type="match status" value="1"/>
</dbReference>
<name>A0ABM7R8W0_9BACT</name>
<dbReference type="Proteomes" id="UP001374893">
    <property type="component" value="Chromosome"/>
</dbReference>
<evidence type="ECO:0000259" key="3">
    <source>
        <dbReference type="Pfam" id="PF13202"/>
    </source>
</evidence>
<dbReference type="EMBL" id="AP024702">
    <property type="protein sequence ID" value="BCX47552.1"/>
    <property type="molecule type" value="Genomic_DNA"/>
</dbReference>
<feature type="domain" description="EF-hand" evidence="3">
    <location>
        <begin position="95"/>
        <end position="114"/>
    </location>
</feature>
<evidence type="ECO:0000313" key="5">
    <source>
        <dbReference type="Proteomes" id="UP001374893"/>
    </source>
</evidence>
<gene>
    <name evidence="4" type="ORF">HAHE_14600</name>
</gene>
<proteinExistence type="predicted"/>
<dbReference type="PROSITE" id="PS00018">
    <property type="entry name" value="EF_HAND_1"/>
    <property type="match status" value="2"/>
</dbReference>
<dbReference type="InterPro" id="IPR018247">
    <property type="entry name" value="EF_Hand_1_Ca_BS"/>
</dbReference>
<organism evidence="4 5">
    <name type="scientific">Haloferula helveola</name>
    <dbReference type="NCBI Taxonomy" id="490095"/>
    <lineage>
        <taxon>Bacteria</taxon>
        <taxon>Pseudomonadati</taxon>
        <taxon>Verrucomicrobiota</taxon>
        <taxon>Verrucomicrobiia</taxon>
        <taxon>Verrucomicrobiales</taxon>
        <taxon>Verrucomicrobiaceae</taxon>
        <taxon>Haloferula</taxon>
    </lineage>
</organism>